<dbReference type="EMBL" id="FOZG01000003">
    <property type="protein sequence ID" value="SFS10150.1"/>
    <property type="molecule type" value="Genomic_DNA"/>
</dbReference>
<dbReference type="OrthoDB" id="7572706at2"/>
<keyword evidence="3" id="KW-1185">Reference proteome</keyword>
<proteinExistence type="predicted"/>
<reference evidence="2 3" key="1">
    <citation type="submission" date="2016-10" db="EMBL/GenBank/DDBJ databases">
        <authorList>
            <person name="de Groot N.N."/>
        </authorList>
    </citation>
    <scope>NUCLEOTIDE SEQUENCE [LARGE SCALE GENOMIC DNA]</scope>
    <source>
        <strain evidence="2 3">S5-249</strain>
    </source>
</reference>
<dbReference type="Proteomes" id="UP000198824">
    <property type="component" value="Unassembled WGS sequence"/>
</dbReference>
<protein>
    <submittedName>
        <fullName evidence="2">Uncharacterized protein</fullName>
    </submittedName>
</protein>
<dbReference type="RefSeq" id="WP_093316255.1">
    <property type="nucleotide sequence ID" value="NZ_FOZG01000003.1"/>
</dbReference>
<accession>A0A1I6M385</accession>
<evidence type="ECO:0000256" key="1">
    <source>
        <dbReference type="SAM" id="MobiDB-lite"/>
    </source>
</evidence>
<organism evidence="2 3">
    <name type="scientific">Sphingomonas jatrophae</name>
    <dbReference type="NCBI Taxonomy" id="1166337"/>
    <lineage>
        <taxon>Bacteria</taxon>
        <taxon>Pseudomonadati</taxon>
        <taxon>Pseudomonadota</taxon>
        <taxon>Alphaproteobacteria</taxon>
        <taxon>Sphingomonadales</taxon>
        <taxon>Sphingomonadaceae</taxon>
        <taxon>Sphingomonas</taxon>
    </lineage>
</organism>
<gene>
    <name evidence="2" type="ORF">SAMN05192580_3376</name>
</gene>
<name>A0A1I6M385_9SPHN</name>
<feature type="region of interest" description="Disordered" evidence="1">
    <location>
        <begin position="77"/>
        <end position="119"/>
    </location>
</feature>
<sequence length="119" mass="12479">MQKSATEVMQEIVSSAVLDALAAFKDGAKGLPNALLRDLNAIHLNTTFADLPDPVQAAITASVRAAFTRLQKEGYAVAPADAARPAPRPSGPPPGSDPRRRPSGPRPGPRTGPRPPRAR</sequence>
<evidence type="ECO:0000313" key="3">
    <source>
        <dbReference type="Proteomes" id="UP000198824"/>
    </source>
</evidence>
<feature type="compositionally biased region" description="Pro residues" evidence="1">
    <location>
        <begin position="104"/>
        <end position="119"/>
    </location>
</feature>
<feature type="compositionally biased region" description="Pro residues" evidence="1">
    <location>
        <begin position="86"/>
        <end position="96"/>
    </location>
</feature>
<evidence type="ECO:0000313" key="2">
    <source>
        <dbReference type="EMBL" id="SFS10150.1"/>
    </source>
</evidence>
<dbReference type="AlphaFoldDB" id="A0A1I6M385"/>